<dbReference type="EMBL" id="CP028374">
    <property type="protein sequence ID" value="AXN02064.1"/>
    <property type="molecule type" value="Genomic_DNA"/>
</dbReference>
<feature type="short sequence motif" description="'HIGH' region" evidence="14">
    <location>
        <begin position="65"/>
        <end position="75"/>
    </location>
</feature>
<keyword evidence="6 14" id="KW-0479">Metal-binding</keyword>
<dbReference type="FunFam" id="3.40.50.620:FF:000042">
    <property type="entry name" value="Isoleucine--tRNA ligase"/>
    <property type="match status" value="1"/>
</dbReference>
<evidence type="ECO:0000256" key="3">
    <source>
        <dbReference type="ARBA" id="ARBA00011245"/>
    </source>
</evidence>
<feature type="short sequence motif" description="'KMSKS' region" evidence="14">
    <location>
        <begin position="612"/>
        <end position="616"/>
    </location>
</feature>
<evidence type="ECO:0000256" key="13">
    <source>
        <dbReference type="ARBA" id="ARBA00048359"/>
    </source>
</evidence>
<dbReference type="InterPro" id="IPR002300">
    <property type="entry name" value="aa-tRNA-synth_Ia"/>
</dbReference>
<comment type="domain">
    <text evidence="14">IleRS has two distinct active sites: one for aminoacylation and one for editing. The misactivated valine is translocated from the active site to the editing site, which sterically excludes the correctly activated isoleucine. The single editing site contains two valyl binding pockets, one specific for each substrate (Val-AMP or Val-tRNA(Ile)).</text>
</comment>
<dbReference type="InterPro" id="IPR002301">
    <property type="entry name" value="Ile-tRNA-ligase"/>
</dbReference>
<dbReference type="Pfam" id="PF00133">
    <property type="entry name" value="tRNA-synt_1"/>
    <property type="match status" value="1"/>
</dbReference>
<dbReference type="HAMAP" id="MF_02002">
    <property type="entry name" value="Ile_tRNA_synth_type1"/>
    <property type="match status" value="1"/>
</dbReference>
<evidence type="ECO:0000256" key="1">
    <source>
        <dbReference type="ARBA" id="ARBA00004496"/>
    </source>
</evidence>
<dbReference type="Gene3D" id="1.10.730.20">
    <property type="match status" value="1"/>
</dbReference>
<dbReference type="GO" id="GO:0005524">
    <property type="term" value="F:ATP binding"/>
    <property type="evidence" value="ECO:0007669"/>
    <property type="project" value="UniProtKB-UniRule"/>
</dbReference>
<keyword evidence="8 14" id="KW-0862">Zinc</keyword>
<dbReference type="InterPro" id="IPR009080">
    <property type="entry name" value="tRNAsynth_Ia_anticodon-bd"/>
</dbReference>
<dbReference type="GO" id="GO:0000049">
    <property type="term" value="F:tRNA binding"/>
    <property type="evidence" value="ECO:0007669"/>
    <property type="project" value="InterPro"/>
</dbReference>
<dbReference type="KEGG" id="ppet:C9I82_086"/>
<dbReference type="Pfam" id="PF06827">
    <property type="entry name" value="zf-FPG_IleRS"/>
    <property type="match status" value="1"/>
</dbReference>
<keyword evidence="4 14" id="KW-0963">Cytoplasm</keyword>
<dbReference type="PRINTS" id="PR00984">
    <property type="entry name" value="TRNASYNTHILE"/>
</dbReference>
<organism evidence="18 19">
    <name type="scientific">Candidatus Purcelliella pentastirinorum</name>
    <dbReference type="NCBI Taxonomy" id="472834"/>
    <lineage>
        <taxon>Bacteria</taxon>
        <taxon>Pseudomonadati</taxon>
        <taxon>Pseudomonadota</taxon>
        <taxon>Gammaproteobacteria</taxon>
        <taxon>Enterobacterales</taxon>
        <taxon>Enterobacteriaceae</taxon>
        <taxon>Candidatus Purcelliella</taxon>
    </lineage>
</organism>
<dbReference type="InterPro" id="IPR001412">
    <property type="entry name" value="aa-tRNA-synth_I_CS"/>
</dbReference>
<dbReference type="PANTHER" id="PTHR42765:SF1">
    <property type="entry name" value="ISOLEUCINE--TRNA LIGASE, MITOCHONDRIAL"/>
    <property type="match status" value="1"/>
</dbReference>
<keyword evidence="5 14" id="KW-0436">Ligase</keyword>
<dbReference type="SUPFAM" id="SSF47323">
    <property type="entry name" value="Anticodon-binding domain of a subclass of class I aminoacyl-tRNA synthetases"/>
    <property type="match status" value="1"/>
</dbReference>
<dbReference type="InterPro" id="IPR013155">
    <property type="entry name" value="M/V/L/I-tRNA-synth_anticd-bd"/>
</dbReference>
<evidence type="ECO:0000313" key="19">
    <source>
        <dbReference type="Proteomes" id="UP000256856"/>
    </source>
</evidence>
<dbReference type="Proteomes" id="UP000256856">
    <property type="component" value="Chromosome"/>
</dbReference>
<dbReference type="EC" id="6.1.1.5" evidence="14"/>
<dbReference type="AlphaFoldDB" id="A0A346DZA9"/>
<dbReference type="PANTHER" id="PTHR42765">
    <property type="entry name" value="SOLEUCYL-TRNA SYNTHETASE"/>
    <property type="match status" value="1"/>
</dbReference>
<comment type="subunit">
    <text evidence="3 14">Monomer.</text>
</comment>
<feature type="binding site" evidence="14">
    <location>
        <position position="910"/>
    </location>
    <ligand>
        <name>Zn(2+)</name>
        <dbReference type="ChEBI" id="CHEBI:29105"/>
    </ligand>
</feature>
<dbReference type="GO" id="GO:0005829">
    <property type="term" value="C:cytosol"/>
    <property type="evidence" value="ECO:0007669"/>
    <property type="project" value="TreeGrafter"/>
</dbReference>
<sequence>MFYKINIMNKYKNTLNLPNTKFSMKANLVKKEIDILNNWNKGNLYLKIRSSKKNRKLFILHDGPPYANGNIHIGHAMNKIIKDIIIKSKSLGNYNAPYIPGWDCHGLPIEHVIEKNIDVFKKKLLLNDFRKLCRQYANTQVNKQKEEFIRLGVVADWDNPYLTMDYSNEANIIRALIKIIKKGYLYRECFPVYWCVKCQSSLAEAEVEYCNKTSLSADILFKSIDIKDVLSRFGICENKNFKSIYCVAWSTTLWTVPANSALCVHPNLSYILLFHNNYGYIISENKFSEFIFRVNIKNYSIVGNICKGKKLEFLYFFHPFLDDKVPLVLSDHVNLYEGNAIIHIAPNHGLDDYLVGKRYKLRSNDIIDSYGNYLCNVHSLLSKLNIFDANNNLLEIFYKKNILLHSKEIEHSYPYCWRHKYPVIFFSTYQWFINLEKNNLRKKILKEIENVIWLPTWSKNNMLSMVSKRPNWCISRQRNWGVPIPLFINKNTGDLHPNTIYLMKKVADLVELNGVDIWWEIDHVKFFNINEKEYIKIVDVLDVWFDSGATFYSVLSKRKELNNFFADIYFEGSDQHRGWFMSSLIISMIINNKSPYRQVLTHGFVVDSLGHKMSKSLGNIIEPSYIINKFGADILRLCIAYSDYFNEISISNDILSTSISIYRRIRNTIRFLLANLNDFDPKINIVDKCDMLLLDKWMIYCIKKLQNDIIDLYNNYNFHDVVKKLVHFCSIDMGSFYLDIIKDRRYTLKNNNIANLSCQTTIYYILEVLVRCISPILSFTADEIWRFLPGKRTEYIFTETWINIDDNYIVDNNIWYTLLVIKNEINKIIEKLRFNKIIFNSLDCLVILYITNKINDLLYYLIKELKFFFLVSYVSIMDYSLSPVDSYKSNIIDGLKIIVRKAYGNKCARCWHYDISVGKSLDYIDLCKRCIINLYGEGEKRFFI</sequence>
<dbReference type="SUPFAM" id="SSF52374">
    <property type="entry name" value="Nucleotidylyl transferase"/>
    <property type="match status" value="1"/>
</dbReference>
<dbReference type="InterPro" id="IPR033708">
    <property type="entry name" value="Anticodon_Ile_BEm"/>
</dbReference>
<dbReference type="GO" id="GO:0002161">
    <property type="term" value="F:aminoacyl-tRNA deacylase activity"/>
    <property type="evidence" value="ECO:0007669"/>
    <property type="project" value="InterPro"/>
</dbReference>
<comment type="function">
    <text evidence="12 14">Catalyzes the attachment of isoleucine to tRNA(Ile). As IleRS can inadvertently accommodate and process structurally similar amino acids such as valine, to avoid such errors it has two additional distinct tRNA(Ile)-dependent editing activities. One activity is designated as 'pretransfer' editing and involves the hydrolysis of activated Val-AMP. The other activity is designated 'posttransfer' editing and involves deacylation of mischarged Val-tRNA(Ile).</text>
</comment>
<evidence type="ECO:0000256" key="8">
    <source>
        <dbReference type="ARBA" id="ARBA00022833"/>
    </source>
</evidence>
<accession>A0A346DZA9</accession>
<evidence type="ECO:0000259" key="17">
    <source>
        <dbReference type="Pfam" id="PF08264"/>
    </source>
</evidence>
<feature type="binding site" evidence="14">
    <location>
        <position position="907"/>
    </location>
    <ligand>
        <name>Zn(2+)</name>
        <dbReference type="ChEBI" id="CHEBI:29105"/>
    </ligand>
</feature>
<dbReference type="PROSITE" id="PS00178">
    <property type="entry name" value="AA_TRNA_LIGASE_I"/>
    <property type="match status" value="1"/>
</dbReference>
<feature type="domain" description="Zinc finger FPG/IleRS-type" evidence="16">
    <location>
        <begin position="904"/>
        <end position="931"/>
    </location>
</feature>
<dbReference type="Gene3D" id="3.40.50.620">
    <property type="entry name" value="HUPs"/>
    <property type="match status" value="2"/>
</dbReference>
<dbReference type="Pfam" id="PF08264">
    <property type="entry name" value="Anticodon_1"/>
    <property type="match status" value="1"/>
</dbReference>
<dbReference type="SUPFAM" id="SSF50677">
    <property type="entry name" value="ValRS/IleRS/LeuRS editing domain"/>
    <property type="match status" value="1"/>
</dbReference>
<proteinExistence type="inferred from homology"/>
<gene>
    <name evidence="14" type="primary">ileS</name>
    <name evidence="18" type="ORF">C9I82_086</name>
</gene>
<evidence type="ECO:0000256" key="10">
    <source>
        <dbReference type="ARBA" id="ARBA00022917"/>
    </source>
</evidence>
<keyword evidence="9 14" id="KW-0067">ATP-binding</keyword>
<comment type="cofactor">
    <cofactor evidence="14">
        <name>Zn(2+)</name>
        <dbReference type="ChEBI" id="CHEBI:29105"/>
    </cofactor>
    <text evidence="14">Binds 1 zinc ion per subunit.</text>
</comment>
<dbReference type="InterPro" id="IPR010663">
    <property type="entry name" value="Znf_FPG/IleRS"/>
</dbReference>
<evidence type="ECO:0000256" key="14">
    <source>
        <dbReference type="HAMAP-Rule" id="MF_02002"/>
    </source>
</evidence>
<dbReference type="CDD" id="cd07960">
    <property type="entry name" value="Anticodon_Ia_Ile_BEm"/>
    <property type="match status" value="1"/>
</dbReference>
<feature type="binding site" evidence="14">
    <location>
        <position position="615"/>
    </location>
    <ligand>
        <name>ATP</name>
        <dbReference type="ChEBI" id="CHEBI:30616"/>
    </ligand>
</feature>
<dbReference type="InterPro" id="IPR050081">
    <property type="entry name" value="Ile-tRNA_ligase"/>
</dbReference>
<dbReference type="FunFam" id="3.40.50.620:FF:000048">
    <property type="entry name" value="Isoleucine--tRNA ligase"/>
    <property type="match status" value="1"/>
</dbReference>
<keyword evidence="7 14" id="KW-0547">Nucleotide-binding</keyword>
<evidence type="ECO:0000256" key="2">
    <source>
        <dbReference type="ARBA" id="ARBA00006887"/>
    </source>
</evidence>
<evidence type="ECO:0000256" key="7">
    <source>
        <dbReference type="ARBA" id="ARBA00022741"/>
    </source>
</evidence>
<reference evidence="18 19" key="1">
    <citation type="submission" date="2018-03" db="EMBL/GenBank/DDBJ databases">
        <title>A parallel universe: an anciently diverged bacterial symbiosis in a Hawaiian planthopper (Hemiptera: Cixiidae) reveals rearranged nutritional responsibilities.</title>
        <authorList>
            <person name="Bennett G."/>
            <person name="Mao M."/>
        </authorList>
    </citation>
    <scope>NUCLEOTIDE SEQUENCE [LARGE SCALE GENOMIC DNA]</scope>
    <source>
        <strain evidence="18 19">OLIH</strain>
    </source>
</reference>
<dbReference type="GO" id="GO:0008270">
    <property type="term" value="F:zinc ion binding"/>
    <property type="evidence" value="ECO:0007669"/>
    <property type="project" value="UniProtKB-UniRule"/>
</dbReference>
<evidence type="ECO:0000259" key="16">
    <source>
        <dbReference type="Pfam" id="PF06827"/>
    </source>
</evidence>
<dbReference type="GO" id="GO:0004822">
    <property type="term" value="F:isoleucine-tRNA ligase activity"/>
    <property type="evidence" value="ECO:0007669"/>
    <property type="project" value="UniProtKB-UniRule"/>
</dbReference>
<evidence type="ECO:0000256" key="5">
    <source>
        <dbReference type="ARBA" id="ARBA00022598"/>
    </source>
</evidence>
<feature type="domain" description="Aminoacyl-tRNA synthetase class Ia" evidence="15">
    <location>
        <begin position="35"/>
        <end position="651"/>
    </location>
</feature>
<evidence type="ECO:0000256" key="11">
    <source>
        <dbReference type="ARBA" id="ARBA00023146"/>
    </source>
</evidence>
<feature type="binding site" evidence="14">
    <location>
        <position position="927"/>
    </location>
    <ligand>
        <name>Zn(2+)</name>
        <dbReference type="ChEBI" id="CHEBI:29105"/>
    </ligand>
</feature>
<comment type="catalytic activity">
    <reaction evidence="13 14">
        <text>tRNA(Ile) + L-isoleucine + ATP = L-isoleucyl-tRNA(Ile) + AMP + diphosphate</text>
        <dbReference type="Rhea" id="RHEA:11060"/>
        <dbReference type="Rhea" id="RHEA-COMP:9666"/>
        <dbReference type="Rhea" id="RHEA-COMP:9695"/>
        <dbReference type="ChEBI" id="CHEBI:30616"/>
        <dbReference type="ChEBI" id="CHEBI:33019"/>
        <dbReference type="ChEBI" id="CHEBI:58045"/>
        <dbReference type="ChEBI" id="CHEBI:78442"/>
        <dbReference type="ChEBI" id="CHEBI:78528"/>
        <dbReference type="ChEBI" id="CHEBI:456215"/>
        <dbReference type="EC" id="6.1.1.5"/>
    </reaction>
</comment>
<keyword evidence="19" id="KW-1185">Reference proteome</keyword>
<evidence type="ECO:0000313" key="18">
    <source>
        <dbReference type="EMBL" id="AXN02064.1"/>
    </source>
</evidence>
<evidence type="ECO:0000256" key="9">
    <source>
        <dbReference type="ARBA" id="ARBA00022840"/>
    </source>
</evidence>
<name>A0A346DZA9_9ENTR</name>
<comment type="subcellular location">
    <subcellularLocation>
        <location evidence="1 14">Cytoplasm</location>
    </subcellularLocation>
</comment>
<dbReference type="GO" id="GO:0006428">
    <property type="term" value="P:isoleucyl-tRNA aminoacylation"/>
    <property type="evidence" value="ECO:0007669"/>
    <property type="project" value="UniProtKB-UniRule"/>
</dbReference>
<evidence type="ECO:0000256" key="4">
    <source>
        <dbReference type="ARBA" id="ARBA00022490"/>
    </source>
</evidence>
<dbReference type="InterPro" id="IPR023585">
    <property type="entry name" value="Ile-tRNA-ligase_type1"/>
</dbReference>
<feature type="domain" description="Methionyl/Valyl/Leucyl/Isoleucyl-tRNA synthetase anticodon-binding" evidence="17">
    <location>
        <begin position="695"/>
        <end position="846"/>
    </location>
</feature>
<evidence type="ECO:0000259" key="15">
    <source>
        <dbReference type="Pfam" id="PF00133"/>
    </source>
</evidence>
<keyword evidence="11 14" id="KW-0030">Aminoacyl-tRNA synthetase</keyword>
<keyword evidence="10 14" id="KW-0648">Protein biosynthesis</keyword>
<dbReference type="NCBIfam" id="TIGR00392">
    <property type="entry name" value="ileS"/>
    <property type="match status" value="1"/>
</dbReference>
<dbReference type="InterPro" id="IPR014729">
    <property type="entry name" value="Rossmann-like_a/b/a_fold"/>
</dbReference>
<dbReference type="FunFam" id="1.10.730.20:FF:000001">
    <property type="entry name" value="Isoleucine--tRNA ligase"/>
    <property type="match status" value="1"/>
</dbReference>
<evidence type="ECO:0000256" key="6">
    <source>
        <dbReference type="ARBA" id="ARBA00022723"/>
    </source>
</evidence>
<feature type="binding site" evidence="14">
    <location>
        <position position="930"/>
    </location>
    <ligand>
        <name>Zn(2+)</name>
        <dbReference type="ChEBI" id="CHEBI:29105"/>
    </ligand>
</feature>
<feature type="binding site" evidence="14">
    <location>
        <position position="571"/>
    </location>
    <ligand>
        <name>L-isoleucyl-5'-AMP</name>
        <dbReference type="ChEBI" id="CHEBI:178002"/>
    </ligand>
</feature>
<protein>
    <recommendedName>
        <fullName evidence="14">Isoleucine--tRNA ligase</fullName>
        <ecNumber evidence="14">6.1.1.5</ecNumber>
    </recommendedName>
    <alternativeName>
        <fullName evidence="14">Isoleucyl-tRNA synthetase</fullName>
        <shortName evidence="14">IleRS</shortName>
    </alternativeName>
</protein>
<comment type="similarity">
    <text evidence="2 14">Belongs to the class-I aminoacyl-tRNA synthetase family. IleS type 1 subfamily.</text>
</comment>
<dbReference type="InterPro" id="IPR009008">
    <property type="entry name" value="Val/Leu/Ile-tRNA-synth_edit"/>
</dbReference>
<evidence type="ECO:0000256" key="12">
    <source>
        <dbReference type="ARBA" id="ARBA00025217"/>
    </source>
</evidence>